<dbReference type="EMBL" id="JACJJQ010000022">
    <property type="protein sequence ID" value="MBM6754254.1"/>
    <property type="molecule type" value="Genomic_DNA"/>
</dbReference>
<proteinExistence type="predicted"/>
<reference evidence="3 4" key="1">
    <citation type="journal article" date="2021" name="Sci. Rep.">
        <title>The distribution of antibiotic resistance genes in chicken gut microbiota commensals.</title>
        <authorList>
            <person name="Juricova H."/>
            <person name="Matiasovicova J."/>
            <person name="Kubasova T."/>
            <person name="Cejkova D."/>
            <person name="Rychlik I."/>
        </authorList>
    </citation>
    <scope>NUCLEOTIDE SEQUENCE [LARGE SCALE GENOMIC DNA]</scope>
    <source>
        <strain evidence="3 4">An810</strain>
    </source>
</reference>
<evidence type="ECO:0000313" key="3">
    <source>
        <dbReference type="EMBL" id="MBM6754254.1"/>
    </source>
</evidence>
<gene>
    <name evidence="3" type="ORF">H5993_05735</name>
</gene>
<dbReference type="Gene3D" id="3.40.50.1820">
    <property type="entry name" value="alpha/beta hydrolase"/>
    <property type="match status" value="1"/>
</dbReference>
<evidence type="ECO:0000313" key="4">
    <source>
        <dbReference type="Proteomes" id="UP000776629"/>
    </source>
</evidence>
<dbReference type="SUPFAM" id="SSF53474">
    <property type="entry name" value="alpha/beta-Hydrolases"/>
    <property type="match status" value="1"/>
</dbReference>
<dbReference type="PANTHER" id="PTHR48081:SF13">
    <property type="entry name" value="ALPHA_BETA HYDROLASE"/>
    <property type="match status" value="1"/>
</dbReference>
<dbReference type="Pfam" id="PF20434">
    <property type="entry name" value="BD-FAE"/>
    <property type="match status" value="1"/>
</dbReference>
<name>A0ABS2EP88_9LACO</name>
<organism evidence="3 4">
    <name type="scientific">Limosilactobacillus alvi</name>
    <dbReference type="NCBI Taxonomy" id="990412"/>
    <lineage>
        <taxon>Bacteria</taxon>
        <taxon>Bacillati</taxon>
        <taxon>Bacillota</taxon>
        <taxon>Bacilli</taxon>
        <taxon>Lactobacillales</taxon>
        <taxon>Lactobacillaceae</taxon>
        <taxon>Limosilactobacillus</taxon>
    </lineage>
</organism>
<dbReference type="PANTHER" id="PTHR48081">
    <property type="entry name" value="AB HYDROLASE SUPERFAMILY PROTEIN C4A8.06C"/>
    <property type="match status" value="1"/>
</dbReference>
<dbReference type="GO" id="GO:0016787">
    <property type="term" value="F:hydrolase activity"/>
    <property type="evidence" value="ECO:0007669"/>
    <property type="project" value="UniProtKB-KW"/>
</dbReference>
<sequence>MEIKEITANPNLTGQVRLIENVTYAAVDGEALKLSLLVPWLQRYRVRELKQRPLLVFVQGSSWQRPTLGEEIPQLVRYVHQGMVVATIQHRNSIEGHPFPAFLEDVKTAIRFLRAHAAKYAIDPDRVVLWGTSSGGNAALLTGLTGNDKRYRTAAYPEESDAVNAVIACFAPTDVEDVFKYSGQVPGSDLLQYCLFGKDQKKWPNLKKEMSPLYQIKAGQAYPPFLLFHGDADRVVPYHQMEDMAHALADAGVDVTAVRVKGADHETNFWSPAVYDLAADFIQGQVHPSKTEK</sequence>
<protein>
    <submittedName>
        <fullName evidence="3">Alpha/beta hydrolase</fullName>
    </submittedName>
</protein>
<dbReference type="Proteomes" id="UP000776629">
    <property type="component" value="Unassembled WGS sequence"/>
</dbReference>
<evidence type="ECO:0000259" key="2">
    <source>
        <dbReference type="Pfam" id="PF20434"/>
    </source>
</evidence>
<comment type="caution">
    <text evidence="3">The sequence shown here is derived from an EMBL/GenBank/DDBJ whole genome shotgun (WGS) entry which is preliminary data.</text>
</comment>
<keyword evidence="4" id="KW-1185">Reference proteome</keyword>
<dbReference type="InterPro" id="IPR029058">
    <property type="entry name" value="AB_hydrolase_fold"/>
</dbReference>
<accession>A0ABS2EP88</accession>
<dbReference type="InterPro" id="IPR050300">
    <property type="entry name" value="GDXG_lipolytic_enzyme"/>
</dbReference>
<dbReference type="InterPro" id="IPR049492">
    <property type="entry name" value="BD-FAE-like_dom"/>
</dbReference>
<evidence type="ECO:0000256" key="1">
    <source>
        <dbReference type="ARBA" id="ARBA00022801"/>
    </source>
</evidence>
<dbReference type="RefSeq" id="WP_204776586.1">
    <property type="nucleotide sequence ID" value="NZ_JACJJQ010000022.1"/>
</dbReference>
<feature type="domain" description="BD-FAE-like" evidence="2">
    <location>
        <begin position="50"/>
        <end position="248"/>
    </location>
</feature>
<keyword evidence="1 3" id="KW-0378">Hydrolase</keyword>